<dbReference type="AlphaFoldDB" id="A0A6C0DH13"/>
<feature type="region of interest" description="Disordered" evidence="1">
    <location>
        <begin position="108"/>
        <end position="138"/>
    </location>
</feature>
<organism evidence="3">
    <name type="scientific">viral metagenome</name>
    <dbReference type="NCBI Taxonomy" id="1070528"/>
    <lineage>
        <taxon>unclassified sequences</taxon>
        <taxon>metagenomes</taxon>
        <taxon>organismal metagenomes</taxon>
    </lineage>
</organism>
<evidence type="ECO:0000313" key="3">
    <source>
        <dbReference type="EMBL" id="QHT15691.1"/>
    </source>
</evidence>
<evidence type="ECO:0000256" key="2">
    <source>
        <dbReference type="SAM" id="Phobius"/>
    </source>
</evidence>
<dbReference type="EMBL" id="MN739613">
    <property type="protein sequence ID" value="QHT15691.1"/>
    <property type="molecule type" value="Genomic_DNA"/>
</dbReference>
<feature type="transmembrane region" description="Helical" evidence="2">
    <location>
        <begin position="20"/>
        <end position="38"/>
    </location>
</feature>
<feature type="transmembrane region" description="Helical" evidence="2">
    <location>
        <begin position="58"/>
        <end position="88"/>
    </location>
</feature>
<keyword evidence="2" id="KW-1133">Transmembrane helix</keyword>
<keyword evidence="2" id="KW-0472">Membrane</keyword>
<proteinExistence type="predicted"/>
<evidence type="ECO:0000256" key="1">
    <source>
        <dbReference type="SAM" id="MobiDB-lite"/>
    </source>
</evidence>
<protein>
    <submittedName>
        <fullName evidence="3">Uncharacterized protein</fullName>
    </submittedName>
</protein>
<name>A0A6C0DH13_9ZZZZ</name>
<reference evidence="3" key="1">
    <citation type="journal article" date="2020" name="Nature">
        <title>Giant virus diversity and host interactions through global metagenomics.</title>
        <authorList>
            <person name="Schulz F."/>
            <person name="Roux S."/>
            <person name="Paez-Espino D."/>
            <person name="Jungbluth S."/>
            <person name="Walsh D.A."/>
            <person name="Denef V.J."/>
            <person name="McMahon K.D."/>
            <person name="Konstantinidis K.T."/>
            <person name="Eloe-Fadrosh E.A."/>
            <person name="Kyrpides N.C."/>
            <person name="Woyke T."/>
        </authorList>
    </citation>
    <scope>NUCLEOTIDE SEQUENCE</scope>
    <source>
        <strain evidence="3">GVMAG-M-3300023174-176</strain>
    </source>
</reference>
<keyword evidence="2" id="KW-0812">Transmembrane</keyword>
<sequence length="184" mass="20265">MTSMALSPIDAILGAFNGNLYFIGLMMLILNLGGRFIVMEVSKDQELFFQHPWVRRFLIFVVLFVATRNIWISFWLTIAVVLVLGYLFNENSALCMFGKGGAPGASCAEDESKDKGASGGGASAPPNPPGGMTPEEKDIYRRLNEKKERYDQASLKEKEVAAKKSKYADPALVYMANLSLLKDA</sequence>
<accession>A0A6C0DH13</accession>